<organism evidence="1">
    <name type="scientific">uncultured Caudovirales phage</name>
    <dbReference type="NCBI Taxonomy" id="2100421"/>
    <lineage>
        <taxon>Viruses</taxon>
        <taxon>Duplodnaviria</taxon>
        <taxon>Heunggongvirae</taxon>
        <taxon>Uroviricota</taxon>
        <taxon>Caudoviricetes</taxon>
        <taxon>Peduoviridae</taxon>
        <taxon>Maltschvirus</taxon>
        <taxon>Maltschvirus maltsch</taxon>
    </lineage>
</organism>
<name>A0A6J5N840_9CAUD</name>
<protein>
    <submittedName>
        <fullName evidence="1">Uncharacterized protein</fullName>
    </submittedName>
</protein>
<accession>A0A6J5N840</accession>
<evidence type="ECO:0000313" key="1">
    <source>
        <dbReference type="EMBL" id="CAB4155033.1"/>
    </source>
</evidence>
<reference evidence="1" key="1">
    <citation type="submission" date="2020-04" db="EMBL/GenBank/DDBJ databases">
        <authorList>
            <person name="Chiriac C."/>
            <person name="Salcher M."/>
            <person name="Ghai R."/>
            <person name="Kavagutti S V."/>
        </authorList>
    </citation>
    <scope>NUCLEOTIDE SEQUENCE</scope>
</reference>
<gene>
    <name evidence="1" type="ORF">UFOVP650_66</name>
</gene>
<sequence length="284" mass="28877">MNRFCGLGAELLMGGGNWASMNARGMLLNLASGADTHVKAITGMSTATPAVAIVASTTGWDPDDEIAIYNVGGTLNTNQTFRINTVPNGTTFSLKTLEDGLPVVGTGTYTSGGVAVNLTKLNNVQDANAGRVGSDATINTKTQALGNLGCAAINWAAFTGSFDALLISELVTDDTDSQPLIWVDGRAKVVLAAAASTSATSLAVQKLSNPLASGTVLRFSNGINATLSGAAAIGDRVLAVSAISGGIAVGHEAEAYKTNPGFPGSSSGSTFSLTFDNNLIFQRV</sequence>
<dbReference type="EMBL" id="LR796623">
    <property type="protein sequence ID" value="CAB4155033.1"/>
    <property type="molecule type" value="Genomic_DNA"/>
</dbReference>
<proteinExistence type="predicted"/>